<feature type="compositionally biased region" description="Basic and acidic residues" evidence="6">
    <location>
        <begin position="874"/>
        <end position="883"/>
    </location>
</feature>
<reference evidence="8 9" key="1">
    <citation type="submission" date="2023-10" db="EMBL/GenBank/DDBJ databases">
        <authorList>
            <person name="Maclean D."/>
            <person name="Macfadyen A."/>
        </authorList>
    </citation>
    <scope>NUCLEOTIDE SEQUENCE [LARGE SCALE GENOMIC DNA]</scope>
</reference>
<dbReference type="AlphaFoldDB" id="A0AAV1HYB3"/>
<feature type="region of interest" description="Disordered" evidence="6">
    <location>
        <begin position="918"/>
        <end position="1026"/>
    </location>
</feature>
<dbReference type="Pfam" id="PF08625">
    <property type="entry name" value="Utp13"/>
    <property type="match status" value="1"/>
</dbReference>
<dbReference type="PROSITE" id="PS50294">
    <property type="entry name" value="WD_REPEATS_REGION"/>
    <property type="match status" value="7"/>
</dbReference>
<dbReference type="InterPro" id="IPR036322">
    <property type="entry name" value="WD40_repeat_dom_sf"/>
</dbReference>
<evidence type="ECO:0000259" key="7">
    <source>
        <dbReference type="Pfam" id="PF08625"/>
    </source>
</evidence>
<proteinExistence type="predicted"/>
<dbReference type="PANTHER" id="PTHR19854">
    <property type="entry name" value="TRANSDUCIN BETA-LIKE 3"/>
    <property type="match status" value="1"/>
</dbReference>
<dbReference type="SUPFAM" id="SSF50998">
    <property type="entry name" value="Quinoprotein alcohol dehydrogenase-like"/>
    <property type="match status" value="1"/>
</dbReference>
<evidence type="ECO:0000256" key="3">
    <source>
        <dbReference type="ARBA" id="ARBA00022737"/>
    </source>
</evidence>
<evidence type="ECO:0000256" key="2">
    <source>
        <dbReference type="ARBA" id="ARBA00022574"/>
    </source>
</evidence>
<feature type="compositionally biased region" description="Low complexity" evidence="6">
    <location>
        <begin position="955"/>
        <end position="975"/>
    </location>
</feature>
<dbReference type="PROSITE" id="PS00678">
    <property type="entry name" value="WD_REPEATS_1"/>
    <property type="match status" value="4"/>
</dbReference>
<dbReference type="InterPro" id="IPR001680">
    <property type="entry name" value="WD40_rpt"/>
</dbReference>
<gene>
    <name evidence="8" type="ORF">CVIRNUC_001810</name>
</gene>
<dbReference type="GO" id="GO:0032040">
    <property type="term" value="C:small-subunit processome"/>
    <property type="evidence" value="ECO:0007669"/>
    <property type="project" value="InterPro"/>
</dbReference>
<evidence type="ECO:0000256" key="6">
    <source>
        <dbReference type="SAM" id="MobiDB-lite"/>
    </source>
</evidence>
<dbReference type="CDD" id="cd00200">
    <property type="entry name" value="WD40"/>
    <property type="match status" value="2"/>
</dbReference>
<feature type="repeat" description="WD" evidence="5">
    <location>
        <begin position="102"/>
        <end position="136"/>
    </location>
</feature>
<dbReference type="SUPFAM" id="SSF50978">
    <property type="entry name" value="WD40 repeat-like"/>
    <property type="match status" value="1"/>
</dbReference>
<dbReference type="Proteomes" id="UP001314263">
    <property type="component" value="Unassembled WGS sequence"/>
</dbReference>
<dbReference type="GO" id="GO:0034511">
    <property type="term" value="F:U3 snoRNA binding"/>
    <property type="evidence" value="ECO:0007669"/>
    <property type="project" value="TreeGrafter"/>
</dbReference>
<keyword evidence="4" id="KW-0539">Nucleus</keyword>
<feature type="region of interest" description="Disordered" evidence="6">
    <location>
        <begin position="830"/>
        <end position="902"/>
    </location>
</feature>
<sequence>MKTTTRLLKPKTAYRPHARLEVFYTGGSVCMSGSGLLACACNDEIKLVDAASGEVKATLPGDTEPVTALAFSPSGKRLYSASRSLQQQCWDVSSETQIRAWKKGHRGPILAMDVDPTGSLLATASADASCRVWDTEGFYCTHSFTGHRGLVLQVVFSPRELKLFTAGDDAEVRVWDLTKKACIATLKDHYSAVTSLSLVPEGNLLLTAGRDKVANLWDVDTHKKLATIPVFEAIEGAAILPPDAFKALDSAPFSAVAGSSAAVVFATGGERGAVKLWRSDTGQCILEQREGLAATAGSSAPAAAGEEIRDLQLLPGGRGLLAATGDCRILLLQPEGKKKEGRLALARQLMGNIDEVTDLRLIGPLEAPSHLALASNSPAMRVFDLQTLNCTATLAGHTDTVLVLDATCTKGGATVLASGAKDNKIRLWTPSGACLAVGNGHAGAVSALAFSRKTPSFLVSGGVDKILKVWDVSGVAASLDGSASSKAPAQLQSTAVVAAHDKDINALAVSPNDALICTASQDRTAKVWRLPDLVQTLTLKGHRRGVWSAAFSPVDQAVLTGSGDATVRLWALTDGSCLKTFEGHSASVLRACFISYGAQVLSAGADGLVKLWGVRTSECLATFDEHEAKVWAMHVAGRDDSTLVTGGADARVNVWRDCTAQDEATAAAGRAEAAVKGQALSNALQDKDFQAAAALAFELGHAGRLLSVVDSALSQGAESAQAILGSLVRDLSPEKLKQCLEFARDWNTNSRRCHAAQAMLQAIILEHPPQKLRAIPGVGAVVDALSAYTERHLARMDRLRRSVRLLDYTLGCMHVLEESSAQAFDDMADAAADAEDSEQHSSESDLTPSGRLQQQQQAAGGSGRGEEDMDVEQIDIRALERVSPRTSAMAPEQAFSATETQLMQRNGDIQRVRRITRQATPGVAPSSQRHAASAQQGQRAHSSASGGSDEVEDVQQASAAGAIQQADAHAAARLQQGHHQQQELPAGRRRKSGGAADKESKRAKAALQHAASPGNKQPAKRKKSKT</sequence>
<evidence type="ECO:0000313" key="9">
    <source>
        <dbReference type="Proteomes" id="UP001314263"/>
    </source>
</evidence>
<keyword evidence="9" id="KW-1185">Reference proteome</keyword>
<feature type="repeat" description="WD" evidence="5">
    <location>
        <begin position="623"/>
        <end position="655"/>
    </location>
</feature>
<dbReference type="InterPro" id="IPR020472">
    <property type="entry name" value="WD40_PAC1"/>
</dbReference>
<keyword evidence="3" id="KW-0677">Repeat</keyword>
<feature type="repeat" description="WD" evidence="5">
    <location>
        <begin position="539"/>
        <end position="580"/>
    </location>
</feature>
<keyword evidence="2 5" id="KW-0853">WD repeat</keyword>
<organism evidence="8 9">
    <name type="scientific">Coccomyxa viridis</name>
    <dbReference type="NCBI Taxonomy" id="1274662"/>
    <lineage>
        <taxon>Eukaryota</taxon>
        <taxon>Viridiplantae</taxon>
        <taxon>Chlorophyta</taxon>
        <taxon>core chlorophytes</taxon>
        <taxon>Trebouxiophyceae</taxon>
        <taxon>Trebouxiophyceae incertae sedis</taxon>
        <taxon>Coccomyxaceae</taxon>
        <taxon>Coccomyxa</taxon>
    </lineage>
</organism>
<dbReference type="InterPro" id="IPR013934">
    <property type="entry name" value="Utp13_C"/>
</dbReference>
<evidence type="ECO:0000256" key="1">
    <source>
        <dbReference type="ARBA" id="ARBA00004604"/>
    </source>
</evidence>
<comment type="subcellular location">
    <subcellularLocation>
        <location evidence="1">Nucleus</location>
        <location evidence="1">Nucleolus</location>
    </subcellularLocation>
</comment>
<feature type="repeat" description="WD" evidence="5">
    <location>
        <begin position="186"/>
        <end position="227"/>
    </location>
</feature>
<feature type="repeat" description="WD" evidence="5">
    <location>
        <begin position="497"/>
        <end position="530"/>
    </location>
</feature>
<feature type="repeat" description="WD" evidence="5">
    <location>
        <begin position="144"/>
        <end position="185"/>
    </location>
</feature>
<dbReference type="Pfam" id="PF00400">
    <property type="entry name" value="WD40"/>
    <property type="match status" value="10"/>
</dbReference>
<feature type="domain" description="U3 small nucleolar RNA-associated protein 13 C-terminal" evidence="7">
    <location>
        <begin position="678"/>
        <end position="813"/>
    </location>
</feature>
<feature type="repeat" description="WD" evidence="5">
    <location>
        <begin position="581"/>
        <end position="622"/>
    </location>
</feature>
<evidence type="ECO:0000256" key="4">
    <source>
        <dbReference type="ARBA" id="ARBA00023242"/>
    </source>
</evidence>
<feature type="compositionally biased region" description="Low complexity" evidence="6">
    <location>
        <begin position="849"/>
        <end position="859"/>
    </location>
</feature>
<name>A0AAV1HYB3_9CHLO</name>
<evidence type="ECO:0000313" key="8">
    <source>
        <dbReference type="EMBL" id="CAK0748051.1"/>
    </source>
</evidence>
<dbReference type="PANTHER" id="PTHR19854:SF15">
    <property type="entry name" value="TRANSDUCIN BETA-LIKE PROTEIN 3"/>
    <property type="match status" value="1"/>
</dbReference>
<feature type="repeat" description="WD" evidence="5">
    <location>
        <begin position="438"/>
        <end position="473"/>
    </location>
</feature>
<dbReference type="PROSITE" id="PS50082">
    <property type="entry name" value="WD_REPEATS_2"/>
    <property type="match status" value="10"/>
</dbReference>
<dbReference type="EMBL" id="CAUYUE010000002">
    <property type="protein sequence ID" value="CAK0748051.1"/>
    <property type="molecule type" value="Genomic_DNA"/>
</dbReference>
<dbReference type="SMART" id="SM00320">
    <property type="entry name" value="WD40"/>
    <property type="match status" value="12"/>
</dbReference>
<dbReference type="GO" id="GO:0000480">
    <property type="term" value="P:endonucleolytic cleavage in 5'-ETS of tricistronic rRNA transcript (SSU-rRNA, 5.8S rRNA, LSU-rRNA)"/>
    <property type="evidence" value="ECO:0007669"/>
    <property type="project" value="TreeGrafter"/>
</dbReference>
<dbReference type="GO" id="GO:0030686">
    <property type="term" value="C:90S preribosome"/>
    <property type="evidence" value="ECO:0007669"/>
    <property type="project" value="TreeGrafter"/>
</dbReference>
<feature type="compositionally biased region" description="Polar residues" evidence="6">
    <location>
        <begin position="925"/>
        <end position="946"/>
    </location>
</feature>
<dbReference type="InterPro" id="IPR011047">
    <property type="entry name" value="Quinoprotein_ADH-like_sf"/>
</dbReference>
<evidence type="ECO:0000256" key="5">
    <source>
        <dbReference type="PROSITE-ProRule" id="PRU00221"/>
    </source>
</evidence>
<comment type="caution">
    <text evidence="8">The sequence shown here is derived from an EMBL/GenBank/DDBJ whole genome shotgun (WGS) entry which is preliminary data.</text>
</comment>
<protein>
    <recommendedName>
        <fullName evidence="7">U3 small nucleolar RNA-associated protein 13 C-terminal domain-containing protein</fullName>
    </recommendedName>
</protein>
<feature type="repeat" description="WD" evidence="5">
    <location>
        <begin position="59"/>
        <end position="100"/>
    </location>
</feature>
<dbReference type="InterPro" id="IPR019775">
    <property type="entry name" value="WD40_repeat_CS"/>
</dbReference>
<dbReference type="InterPro" id="IPR015943">
    <property type="entry name" value="WD40/YVTN_repeat-like_dom_sf"/>
</dbReference>
<accession>A0AAV1HYB3</accession>
<feature type="repeat" description="WD" evidence="5">
    <location>
        <begin position="394"/>
        <end position="428"/>
    </location>
</feature>
<dbReference type="GO" id="GO:0000472">
    <property type="term" value="P:endonucleolytic cleavage to generate mature 5'-end of SSU-rRNA from (SSU-rRNA, 5.8S rRNA, LSU-rRNA)"/>
    <property type="evidence" value="ECO:0007669"/>
    <property type="project" value="TreeGrafter"/>
</dbReference>
<dbReference type="PRINTS" id="PR00320">
    <property type="entry name" value="GPROTEINBRPT"/>
</dbReference>
<dbReference type="Gene3D" id="2.130.10.10">
    <property type="entry name" value="YVTN repeat-like/Quinoprotein amine dehydrogenase"/>
    <property type="match status" value="3"/>
</dbReference>